<gene>
    <name evidence="4" type="ORF">PLEPLA_LOCUS30656</name>
</gene>
<proteinExistence type="predicted"/>
<evidence type="ECO:0000256" key="2">
    <source>
        <dbReference type="ARBA" id="ARBA00023157"/>
    </source>
</evidence>
<dbReference type="SUPFAM" id="SSF57414">
    <property type="entry name" value="Hairpin loop containing domain-like"/>
    <property type="match status" value="1"/>
</dbReference>
<dbReference type="GO" id="GO:0005576">
    <property type="term" value="C:extracellular region"/>
    <property type="evidence" value="ECO:0007669"/>
    <property type="project" value="InterPro"/>
</dbReference>
<keyword evidence="2" id="KW-1015">Disulfide bond</keyword>
<dbReference type="AlphaFoldDB" id="A0A9N7V6C7"/>
<feature type="domain" description="Apple" evidence="3">
    <location>
        <begin position="90"/>
        <end position="164"/>
    </location>
</feature>
<evidence type="ECO:0000313" key="5">
    <source>
        <dbReference type="Proteomes" id="UP001153269"/>
    </source>
</evidence>
<dbReference type="EMBL" id="CADEAL010002968">
    <property type="protein sequence ID" value="CAB1442937.1"/>
    <property type="molecule type" value="Genomic_DNA"/>
</dbReference>
<dbReference type="Gene3D" id="3.50.4.10">
    <property type="entry name" value="Hepatocyte Growth Factor"/>
    <property type="match status" value="2"/>
</dbReference>
<feature type="non-terminal residue" evidence="4">
    <location>
        <position position="1"/>
    </location>
</feature>
<evidence type="ECO:0000313" key="4">
    <source>
        <dbReference type="EMBL" id="CAB1442937.1"/>
    </source>
</evidence>
<dbReference type="InterPro" id="IPR003609">
    <property type="entry name" value="Pan_app"/>
</dbReference>
<sequence>MTQYFGTVCQGKLFLNTDIPGHNIDKLPAASAEHCQALCTDKPSYTYFSYTRNFYCYLKSTPSQEPKVQTPVQGVTSGFSLKNCPSKLVCQGKLFLNTDIPGHNIDKLPAASAEHCQALCTDKPSCTYFTYNSRNFQCYLKENPSIMVTSTNVIATSGIPVHFCQMDN</sequence>
<organism evidence="4 5">
    <name type="scientific">Pleuronectes platessa</name>
    <name type="common">European plaice</name>
    <dbReference type="NCBI Taxonomy" id="8262"/>
    <lineage>
        <taxon>Eukaryota</taxon>
        <taxon>Metazoa</taxon>
        <taxon>Chordata</taxon>
        <taxon>Craniata</taxon>
        <taxon>Vertebrata</taxon>
        <taxon>Euteleostomi</taxon>
        <taxon>Actinopterygii</taxon>
        <taxon>Neopterygii</taxon>
        <taxon>Teleostei</taxon>
        <taxon>Neoteleostei</taxon>
        <taxon>Acanthomorphata</taxon>
        <taxon>Carangaria</taxon>
        <taxon>Pleuronectiformes</taxon>
        <taxon>Pleuronectoidei</taxon>
        <taxon>Pleuronectidae</taxon>
        <taxon>Pleuronectes</taxon>
    </lineage>
</organism>
<comment type="caution">
    <text evidence="4">The sequence shown here is derived from an EMBL/GenBank/DDBJ whole genome shotgun (WGS) entry which is preliminary data.</text>
</comment>
<reference evidence="4" key="1">
    <citation type="submission" date="2020-03" db="EMBL/GenBank/DDBJ databases">
        <authorList>
            <person name="Weist P."/>
        </authorList>
    </citation>
    <scope>NUCLEOTIDE SEQUENCE</scope>
</reference>
<keyword evidence="5" id="KW-1185">Reference proteome</keyword>
<evidence type="ECO:0000256" key="1">
    <source>
        <dbReference type="ARBA" id="ARBA00022737"/>
    </source>
</evidence>
<protein>
    <recommendedName>
        <fullName evidence="3">Apple domain-containing protein</fullName>
    </recommendedName>
</protein>
<dbReference type="InterPro" id="IPR000177">
    <property type="entry name" value="Apple"/>
</dbReference>
<name>A0A9N7V6C7_PLEPL</name>
<dbReference type="SMART" id="SM00223">
    <property type="entry name" value="APPLE"/>
    <property type="match status" value="2"/>
</dbReference>
<feature type="domain" description="Apple" evidence="3">
    <location>
        <begin position="9"/>
        <end position="84"/>
    </location>
</feature>
<dbReference type="CDD" id="cd01100">
    <property type="entry name" value="APPLE_Factor_XI_like"/>
    <property type="match status" value="2"/>
</dbReference>
<dbReference type="Proteomes" id="UP001153269">
    <property type="component" value="Unassembled WGS sequence"/>
</dbReference>
<dbReference type="Pfam" id="PF00024">
    <property type="entry name" value="PAN_1"/>
    <property type="match status" value="2"/>
</dbReference>
<evidence type="ECO:0000259" key="3">
    <source>
        <dbReference type="PROSITE" id="PS50948"/>
    </source>
</evidence>
<dbReference type="GO" id="GO:0006508">
    <property type="term" value="P:proteolysis"/>
    <property type="evidence" value="ECO:0007669"/>
    <property type="project" value="InterPro"/>
</dbReference>
<accession>A0A9N7V6C7</accession>
<dbReference type="PANTHER" id="PTHR33946">
    <property type="match status" value="1"/>
</dbReference>
<dbReference type="PROSITE" id="PS50948">
    <property type="entry name" value="PAN"/>
    <property type="match status" value="2"/>
</dbReference>
<keyword evidence="1" id="KW-0677">Repeat</keyword>
<dbReference type="PANTHER" id="PTHR33946:SF4">
    <property type="entry name" value="COAGULATION FACTOR XI"/>
    <property type="match status" value="1"/>
</dbReference>